<proteinExistence type="predicted"/>
<dbReference type="EMBL" id="JABSTV010000802">
    <property type="protein sequence ID" value="KAH7985623.1"/>
    <property type="molecule type" value="Genomic_DNA"/>
</dbReference>
<gene>
    <name evidence="2" type="ORF">HPB52_025511</name>
</gene>
<dbReference type="AlphaFoldDB" id="A0A9D4TCZ1"/>
<organism evidence="2 3">
    <name type="scientific">Rhipicephalus sanguineus</name>
    <name type="common">Brown dog tick</name>
    <name type="synonym">Ixodes sanguineus</name>
    <dbReference type="NCBI Taxonomy" id="34632"/>
    <lineage>
        <taxon>Eukaryota</taxon>
        <taxon>Metazoa</taxon>
        <taxon>Ecdysozoa</taxon>
        <taxon>Arthropoda</taxon>
        <taxon>Chelicerata</taxon>
        <taxon>Arachnida</taxon>
        <taxon>Acari</taxon>
        <taxon>Parasitiformes</taxon>
        <taxon>Ixodida</taxon>
        <taxon>Ixodoidea</taxon>
        <taxon>Ixodidae</taxon>
        <taxon>Rhipicephalinae</taxon>
        <taxon>Rhipicephalus</taxon>
        <taxon>Rhipicephalus</taxon>
    </lineage>
</organism>
<reference evidence="2" key="2">
    <citation type="submission" date="2021-09" db="EMBL/GenBank/DDBJ databases">
        <authorList>
            <person name="Jia N."/>
            <person name="Wang J."/>
            <person name="Shi W."/>
            <person name="Du L."/>
            <person name="Sun Y."/>
            <person name="Zhan W."/>
            <person name="Jiang J."/>
            <person name="Wang Q."/>
            <person name="Zhang B."/>
            <person name="Ji P."/>
            <person name="Sakyi L.B."/>
            <person name="Cui X."/>
            <person name="Yuan T."/>
            <person name="Jiang B."/>
            <person name="Yang W."/>
            <person name="Lam T.T.-Y."/>
            <person name="Chang Q."/>
            <person name="Ding S."/>
            <person name="Wang X."/>
            <person name="Zhu J."/>
            <person name="Ruan X."/>
            <person name="Zhao L."/>
            <person name="Wei J."/>
            <person name="Que T."/>
            <person name="Du C."/>
            <person name="Cheng J."/>
            <person name="Dai P."/>
            <person name="Han X."/>
            <person name="Huang E."/>
            <person name="Gao Y."/>
            <person name="Liu J."/>
            <person name="Shao H."/>
            <person name="Ye R."/>
            <person name="Li L."/>
            <person name="Wei W."/>
            <person name="Wang X."/>
            <person name="Wang C."/>
            <person name="Huo Q."/>
            <person name="Li W."/>
            <person name="Guo W."/>
            <person name="Chen H."/>
            <person name="Chen S."/>
            <person name="Zhou L."/>
            <person name="Zhou L."/>
            <person name="Ni X."/>
            <person name="Tian J."/>
            <person name="Zhou Y."/>
            <person name="Sheng Y."/>
            <person name="Liu T."/>
            <person name="Pan Y."/>
            <person name="Xia L."/>
            <person name="Li J."/>
            <person name="Zhao F."/>
            <person name="Cao W."/>
        </authorList>
    </citation>
    <scope>NUCLEOTIDE SEQUENCE</scope>
    <source>
        <strain evidence="2">Rsan-2018</strain>
        <tissue evidence="2">Larvae</tissue>
    </source>
</reference>
<keyword evidence="3" id="KW-1185">Reference proteome</keyword>
<feature type="compositionally biased region" description="Basic residues" evidence="1">
    <location>
        <begin position="76"/>
        <end position="91"/>
    </location>
</feature>
<feature type="compositionally biased region" description="Basic and acidic residues" evidence="1">
    <location>
        <begin position="66"/>
        <end position="75"/>
    </location>
</feature>
<dbReference type="Proteomes" id="UP000821837">
    <property type="component" value="Unassembled WGS sequence"/>
</dbReference>
<evidence type="ECO:0000313" key="3">
    <source>
        <dbReference type="Proteomes" id="UP000821837"/>
    </source>
</evidence>
<comment type="caution">
    <text evidence="2">The sequence shown here is derived from an EMBL/GenBank/DDBJ whole genome shotgun (WGS) entry which is preliminary data.</text>
</comment>
<feature type="region of interest" description="Disordered" evidence="1">
    <location>
        <begin position="14"/>
        <end position="155"/>
    </location>
</feature>
<protein>
    <submittedName>
        <fullName evidence="2">Uncharacterized protein</fullName>
    </submittedName>
</protein>
<evidence type="ECO:0000256" key="1">
    <source>
        <dbReference type="SAM" id="MobiDB-lite"/>
    </source>
</evidence>
<name>A0A9D4TCZ1_RHISA</name>
<sequence>MDIRVLLVCLVRGGSSHRGSHLQTRLKPPPKRPQVQAGHSDNFNRALATPTENQESPLVLPQEEENAYKSADKHSSRSRSRSPGRKPHSPSKKSAPASTQQNLHHIPPGGGQKQRRGSRTHPTGIITSGKLGGNRGSQVCILPPSHKRTLSSSNH</sequence>
<reference evidence="2" key="1">
    <citation type="journal article" date="2020" name="Cell">
        <title>Large-Scale Comparative Analyses of Tick Genomes Elucidate Their Genetic Diversity and Vector Capacities.</title>
        <authorList>
            <consortium name="Tick Genome and Microbiome Consortium (TIGMIC)"/>
            <person name="Jia N."/>
            <person name="Wang J."/>
            <person name="Shi W."/>
            <person name="Du L."/>
            <person name="Sun Y."/>
            <person name="Zhan W."/>
            <person name="Jiang J.F."/>
            <person name="Wang Q."/>
            <person name="Zhang B."/>
            <person name="Ji P."/>
            <person name="Bell-Sakyi L."/>
            <person name="Cui X.M."/>
            <person name="Yuan T.T."/>
            <person name="Jiang B.G."/>
            <person name="Yang W.F."/>
            <person name="Lam T.T."/>
            <person name="Chang Q.C."/>
            <person name="Ding S.J."/>
            <person name="Wang X.J."/>
            <person name="Zhu J.G."/>
            <person name="Ruan X.D."/>
            <person name="Zhao L."/>
            <person name="Wei J.T."/>
            <person name="Ye R.Z."/>
            <person name="Que T.C."/>
            <person name="Du C.H."/>
            <person name="Zhou Y.H."/>
            <person name="Cheng J.X."/>
            <person name="Dai P.F."/>
            <person name="Guo W.B."/>
            <person name="Han X.H."/>
            <person name="Huang E.J."/>
            <person name="Li L.F."/>
            <person name="Wei W."/>
            <person name="Gao Y.C."/>
            <person name="Liu J.Z."/>
            <person name="Shao H.Z."/>
            <person name="Wang X."/>
            <person name="Wang C.C."/>
            <person name="Yang T.C."/>
            <person name="Huo Q.B."/>
            <person name="Li W."/>
            <person name="Chen H.Y."/>
            <person name="Chen S.E."/>
            <person name="Zhou L.G."/>
            <person name="Ni X.B."/>
            <person name="Tian J.H."/>
            <person name="Sheng Y."/>
            <person name="Liu T."/>
            <person name="Pan Y.S."/>
            <person name="Xia L.Y."/>
            <person name="Li J."/>
            <person name="Zhao F."/>
            <person name="Cao W.C."/>
        </authorList>
    </citation>
    <scope>NUCLEOTIDE SEQUENCE</scope>
    <source>
        <strain evidence="2">Rsan-2018</strain>
    </source>
</reference>
<evidence type="ECO:0000313" key="2">
    <source>
        <dbReference type="EMBL" id="KAH7985623.1"/>
    </source>
</evidence>
<accession>A0A9D4TCZ1</accession>